<evidence type="ECO:0000313" key="6">
    <source>
        <dbReference type="Proteomes" id="UP001596547"/>
    </source>
</evidence>
<dbReference type="InterPro" id="IPR001017">
    <property type="entry name" value="DH_E1"/>
</dbReference>
<dbReference type="GeneID" id="79316994"/>
<dbReference type="GO" id="GO:0006082">
    <property type="term" value="P:organic acid metabolic process"/>
    <property type="evidence" value="ECO:0007669"/>
    <property type="project" value="UniProtKB-ARBA"/>
</dbReference>
<dbReference type="AlphaFoldDB" id="A0ABD6AEX3"/>
<dbReference type="PANTHER" id="PTHR11516:SF60">
    <property type="entry name" value="PYRUVATE DEHYDROGENASE E1 COMPONENT SUBUNIT ALPHA"/>
    <property type="match status" value="1"/>
</dbReference>
<accession>A0ABD6AEX3</accession>
<dbReference type="CDD" id="cd02000">
    <property type="entry name" value="TPP_E1_PDC_ADC_BCADC"/>
    <property type="match status" value="1"/>
</dbReference>
<dbReference type="GO" id="GO:0044272">
    <property type="term" value="P:sulfur compound biosynthetic process"/>
    <property type="evidence" value="ECO:0007669"/>
    <property type="project" value="UniProtKB-ARBA"/>
</dbReference>
<organism evidence="5 6">
    <name type="scientific">Halomarina halobia</name>
    <dbReference type="NCBI Taxonomy" id="3033386"/>
    <lineage>
        <taxon>Archaea</taxon>
        <taxon>Methanobacteriati</taxon>
        <taxon>Methanobacteriota</taxon>
        <taxon>Stenosarchaea group</taxon>
        <taxon>Halobacteria</taxon>
        <taxon>Halobacteriales</taxon>
        <taxon>Natronomonadaceae</taxon>
        <taxon>Halomarina</taxon>
    </lineage>
</organism>
<keyword evidence="6" id="KW-1185">Reference proteome</keyword>
<evidence type="ECO:0000256" key="3">
    <source>
        <dbReference type="ARBA" id="ARBA00023052"/>
    </source>
</evidence>
<dbReference type="InterPro" id="IPR029061">
    <property type="entry name" value="THDP-binding"/>
</dbReference>
<comment type="caution">
    <text evidence="5">The sequence shown here is derived from an EMBL/GenBank/DDBJ whole genome shotgun (WGS) entry which is preliminary data.</text>
</comment>
<dbReference type="Proteomes" id="UP001596547">
    <property type="component" value="Unassembled WGS sequence"/>
</dbReference>
<dbReference type="Gene3D" id="3.40.50.970">
    <property type="match status" value="1"/>
</dbReference>
<dbReference type="RefSeq" id="WP_276306347.1">
    <property type="nucleotide sequence ID" value="NZ_CP119993.1"/>
</dbReference>
<sequence length="326" mass="35714">MPDAVEQYPDLLTDQLREMILIREFETRVSSLFEGNELPGFVHLYIGQEAVAVGACSAIEDDDYITSTHRGHGHSIAKGLDPSRMMAELFGKETGYCSGKSGSMHIADVDRGMLGANGIVGAGPSLAVGAGLSIQQRDRDNVCLSFFGEGAMAEGPVHESMNLAGVRDLPVVFVCENNQYGEMTPAEKQHHVEGFASRGETYGMQTETVDGMVVQEVYESTNAAVERARNGEGPSLLVCETYRYRGHYEGDPMTYRTEEELQGWQKRDPIEALEASLLDSGDLTEDDVEQMRESAATRIDEAVEFARESDYPDPGTAFEGVYTEVI</sequence>
<evidence type="ECO:0000256" key="2">
    <source>
        <dbReference type="ARBA" id="ARBA00023002"/>
    </source>
</evidence>
<keyword evidence="3" id="KW-0786">Thiamine pyrophosphate</keyword>
<protein>
    <submittedName>
        <fullName evidence="5">Thiamine pyrophosphate-dependent dehydrogenase E1 component subunit alpha</fullName>
    </submittedName>
</protein>
<reference evidence="5 6" key="1">
    <citation type="journal article" date="2019" name="Int. J. Syst. Evol. Microbiol.">
        <title>The Global Catalogue of Microorganisms (GCM) 10K type strain sequencing project: providing services to taxonomists for standard genome sequencing and annotation.</title>
        <authorList>
            <consortium name="The Broad Institute Genomics Platform"/>
            <consortium name="The Broad Institute Genome Sequencing Center for Infectious Disease"/>
            <person name="Wu L."/>
            <person name="Ma J."/>
        </authorList>
    </citation>
    <scope>NUCLEOTIDE SEQUENCE [LARGE SCALE GENOMIC DNA]</scope>
    <source>
        <strain evidence="5 6">PSR21</strain>
    </source>
</reference>
<evidence type="ECO:0000259" key="4">
    <source>
        <dbReference type="Pfam" id="PF00676"/>
    </source>
</evidence>
<evidence type="ECO:0000256" key="1">
    <source>
        <dbReference type="ARBA" id="ARBA00001964"/>
    </source>
</evidence>
<dbReference type="SUPFAM" id="SSF52518">
    <property type="entry name" value="Thiamin diphosphate-binding fold (THDP-binding)"/>
    <property type="match status" value="1"/>
</dbReference>
<dbReference type="InterPro" id="IPR050642">
    <property type="entry name" value="PDH_E1_Alpha_Subunit"/>
</dbReference>
<dbReference type="PANTHER" id="PTHR11516">
    <property type="entry name" value="PYRUVATE DEHYDROGENASE E1 COMPONENT, ALPHA SUBUNIT BACTERIAL AND ORGANELLAR"/>
    <property type="match status" value="1"/>
</dbReference>
<gene>
    <name evidence="5" type="ORF">ACFQPE_18740</name>
</gene>
<dbReference type="EMBL" id="JBHTBF010000003">
    <property type="protein sequence ID" value="MFC7318818.1"/>
    <property type="molecule type" value="Genomic_DNA"/>
</dbReference>
<dbReference type="GO" id="GO:0016491">
    <property type="term" value="F:oxidoreductase activity"/>
    <property type="evidence" value="ECO:0007669"/>
    <property type="project" value="UniProtKB-KW"/>
</dbReference>
<proteinExistence type="predicted"/>
<dbReference type="Pfam" id="PF00676">
    <property type="entry name" value="E1_dh"/>
    <property type="match status" value="1"/>
</dbReference>
<name>A0ABD6AEX3_9EURY</name>
<keyword evidence="2" id="KW-0560">Oxidoreductase</keyword>
<comment type="cofactor">
    <cofactor evidence="1">
        <name>thiamine diphosphate</name>
        <dbReference type="ChEBI" id="CHEBI:58937"/>
    </cofactor>
</comment>
<evidence type="ECO:0000313" key="5">
    <source>
        <dbReference type="EMBL" id="MFC7318818.1"/>
    </source>
</evidence>
<feature type="domain" description="Dehydrogenase E1 component" evidence="4">
    <location>
        <begin position="18"/>
        <end position="314"/>
    </location>
</feature>